<dbReference type="EMBL" id="LGUF01000007">
    <property type="protein sequence ID" value="KON88208.1"/>
    <property type="molecule type" value="Genomic_DNA"/>
</dbReference>
<evidence type="ECO:0000313" key="1">
    <source>
        <dbReference type="EMBL" id="KON88208.1"/>
    </source>
</evidence>
<dbReference type="PATRIC" id="fig|1459.3.peg.3556"/>
<accession>A0A0M0GEL3</accession>
<evidence type="ECO:0000313" key="2">
    <source>
        <dbReference type="Proteomes" id="UP000037109"/>
    </source>
</evidence>
<comment type="caution">
    <text evidence="1">The sequence shown here is derived from an EMBL/GenBank/DDBJ whole genome shotgun (WGS) entry which is preliminary data.</text>
</comment>
<keyword evidence="2" id="KW-1185">Reference proteome</keyword>
<name>A0A0M0GEL3_SPOGL</name>
<sequence>MSCGRRFDNVAGAFDRDDRRRRDIDADNVFIRANRVIIVEDDRRDRRRDDDDDRRRRNRCFW</sequence>
<proteinExistence type="predicted"/>
<gene>
    <name evidence="1" type="ORF">AF332_16285</name>
</gene>
<dbReference type="Proteomes" id="UP000037109">
    <property type="component" value="Unassembled WGS sequence"/>
</dbReference>
<dbReference type="RefSeq" id="WP_053435579.1">
    <property type="nucleotide sequence ID" value="NZ_LGUF01000007.1"/>
</dbReference>
<dbReference type="AlphaFoldDB" id="A0A0M0GEL3"/>
<reference evidence="2" key="1">
    <citation type="submission" date="2015-07" db="EMBL/GenBank/DDBJ databases">
        <title>Fjat-10036 dsm4.</title>
        <authorList>
            <person name="Liu B."/>
            <person name="Wang J."/>
            <person name="Zhu Y."/>
            <person name="Liu G."/>
            <person name="Chen Q."/>
            <person name="Chen Z."/>
            <person name="Lan J."/>
            <person name="Che J."/>
            <person name="Ge C."/>
            <person name="Shi H."/>
            <person name="Pan Z."/>
            <person name="Liu X."/>
        </authorList>
    </citation>
    <scope>NUCLEOTIDE SEQUENCE [LARGE SCALE GENOMIC DNA]</scope>
    <source>
        <strain evidence="2">DSM 4</strain>
    </source>
</reference>
<organism evidence="1 2">
    <name type="scientific">Sporosarcina globispora</name>
    <name type="common">Bacillus globisporus</name>
    <dbReference type="NCBI Taxonomy" id="1459"/>
    <lineage>
        <taxon>Bacteria</taxon>
        <taxon>Bacillati</taxon>
        <taxon>Bacillota</taxon>
        <taxon>Bacilli</taxon>
        <taxon>Bacillales</taxon>
        <taxon>Caryophanaceae</taxon>
        <taxon>Sporosarcina</taxon>
    </lineage>
</organism>
<protein>
    <submittedName>
        <fullName evidence="1">Uncharacterized protein</fullName>
    </submittedName>
</protein>